<keyword evidence="1" id="KW-1133">Transmembrane helix</keyword>
<dbReference type="InterPro" id="IPR018674">
    <property type="entry name" value="DUF2142_membrane"/>
</dbReference>
<feature type="transmembrane region" description="Helical" evidence="1">
    <location>
        <begin position="400"/>
        <end position="421"/>
    </location>
</feature>
<evidence type="ECO:0008006" key="4">
    <source>
        <dbReference type="Google" id="ProtNLM"/>
    </source>
</evidence>
<sequence>MTAPEARTRTSRFHAPRWLRRWLTAFLGFFLLGAGWALATPYDGAPDELQHIIRASGVAYGEIAPELTVNGKFTGSNQSAAAGLWRENCWAFETGRSAACSKEPGGDNTVHPTPTRAGRYNPIYYAFIGLPIRFAPNWTGIEIARLISAAMVAAMLASAAYALTYWTRHRFMLAGLVVATTPITMHLSGSINPNALEIAAGTALFAALIPVCLEHTPGRRPPKAPLVLAAVSGSILVSVRAAGPLWALTIIGVLLVPNSRDLFMTLLKSVAARVTAIVLTVATISAVAWTVIMKAGEAGEDAGGAGISFKQAAAFEVVGRWGKYIDEMVGVMSWLDARPPVPAYTLWFMSFGMLVFTAFVMAPWVDRWRLFALIFVVFMFPTLSDAWNVETYGFISQGRYMLPVAVGIPLLAAFVISRDNLFGRAREITMTRFLLIVLLPLHFVFLWFTMIRWQQGAKQTPYRVRLNAFAGAWHPPLGSVLPILLALIGITVIGAYVWLASRLEKLPEIPENAVRAA</sequence>
<feature type="transmembrane region" description="Helical" evidence="1">
    <location>
        <begin position="433"/>
        <end position="453"/>
    </location>
</feature>
<evidence type="ECO:0000313" key="2">
    <source>
        <dbReference type="EMBL" id="GCD94298.1"/>
    </source>
</evidence>
<organism evidence="2 3">
    <name type="scientific">Embleya hyalina</name>
    <dbReference type="NCBI Taxonomy" id="516124"/>
    <lineage>
        <taxon>Bacteria</taxon>
        <taxon>Bacillati</taxon>
        <taxon>Actinomycetota</taxon>
        <taxon>Actinomycetes</taxon>
        <taxon>Kitasatosporales</taxon>
        <taxon>Streptomycetaceae</taxon>
        <taxon>Embleya</taxon>
    </lineage>
</organism>
<keyword evidence="1" id="KW-0812">Transmembrane</keyword>
<dbReference type="Proteomes" id="UP000286931">
    <property type="component" value="Unassembled WGS sequence"/>
</dbReference>
<dbReference type="RefSeq" id="WP_126636480.1">
    <property type="nucleotide sequence ID" value="NZ_BIFH01000015.1"/>
</dbReference>
<feature type="transmembrane region" description="Helical" evidence="1">
    <location>
        <begin position="171"/>
        <end position="189"/>
    </location>
</feature>
<accession>A0A401YIA6</accession>
<feature type="transmembrane region" description="Helical" evidence="1">
    <location>
        <begin position="270"/>
        <end position="292"/>
    </location>
</feature>
<dbReference type="AlphaFoldDB" id="A0A401YIA6"/>
<dbReference type="EMBL" id="BIFH01000015">
    <property type="protein sequence ID" value="GCD94298.1"/>
    <property type="molecule type" value="Genomic_DNA"/>
</dbReference>
<evidence type="ECO:0000313" key="3">
    <source>
        <dbReference type="Proteomes" id="UP000286931"/>
    </source>
</evidence>
<feature type="transmembrane region" description="Helical" evidence="1">
    <location>
        <begin position="370"/>
        <end position="388"/>
    </location>
</feature>
<evidence type="ECO:0000256" key="1">
    <source>
        <dbReference type="SAM" id="Phobius"/>
    </source>
</evidence>
<proteinExistence type="predicted"/>
<feature type="transmembrane region" description="Helical" evidence="1">
    <location>
        <begin position="143"/>
        <end position="164"/>
    </location>
</feature>
<name>A0A401YIA6_9ACTN</name>
<gene>
    <name evidence="2" type="ORF">EHYA_01958</name>
</gene>
<protein>
    <recommendedName>
        <fullName evidence="4">DUF2142 domain-containing protein</fullName>
    </recommendedName>
</protein>
<keyword evidence="3" id="KW-1185">Reference proteome</keyword>
<reference evidence="2 3" key="1">
    <citation type="submission" date="2018-12" db="EMBL/GenBank/DDBJ databases">
        <title>Draft genome sequence of Embleya hyalina NBRC 13850T.</title>
        <authorList>
            <person name="Komaki H."/>
            <person name="Hosoyama A."/>
            <person name="Kimura A."/>
            <person name="Ichikawa N."/>
            <person name="Tamura T."/>
        </authorList>
    </citation>
    <scope>NUCLEOTIDE SEQUENCE [LARGE SCALE GENOMIC DNA]</scope>
    <source>
        <strain evidence="2 3">NBRC 13850</strain>
    </source>
</reference>
<dbReference type="OrthoDB" id="3218260at2"/>
<feature type="transmembrane region" description="Helical" evidence="1">
    <location>
        <begin position="344"/>
        <end position="365"/>
    </location>
</feature>
<keyword evidence="1" id="KW-0472">Membrane</keyword>
<dbReference type="Pfam" id="PF09913">
    <property type="entry name" value="DUF2142"/>
    <property type="match status" value="1"/>
</dbReference>
<comment type="caution">
    <text evidence="2">The sequence shown here is derived from an EMBL/GenBank/DDBJ whole genome shotgun (WGS) entry which is preliminary data.</text>
</comment>
<feature type="transmembrane region" description="Helical" evidence="1">
    <location>
        <begin position="473"/>
        <end position="499"/>
    </location>
</feature>
<feature type="transmembrane region" description="Helical" evidence="1">
    <location>
        <begin position="245"/>
        <end position="263"/>
    </location>
</feature>